<gene>
    <name evidence="1" type="ORF">METZ01_LOCUS248610</name>
</gene>
<reference evidence="1" key="1">
    <citation type="submission" date="2018-05" db="EMBL/GenBank/DDBJ databases">
        <authorList>
            <person name="Lanie J.A."/>
            <person name="Ng W.-L."/>
            <person name="Kazmierczak K.M."/>
            <person name="Andrzejewski T.M."/>
            <person name="Davidsen T.M."/>
            <person name="Wayne K.J."/>
            <person name="Tettelin H."/>
            <person name="Glass J.I."/>
            <person name="Rusch D."/>
            <person name="Podicherti R."/>
            <person name="Tsui H.-C.T."/>
            <person name="Winkler M.E."/>
        </authorList>
    </citation>
    <scope>NUCLEOTIDE SEQUENCE</scope>
</reference>
<proteinExistence type="predicted"/>
<organism evidence="1">
    <name type="scientific">marine metagenome</name>
    <dbReference type="NCBI Taxonomy" id="408172"/>
    <lineage>
        <taxon>unclassified sequences</taxon>
        <taxon>metagenomes</taxon>
        <taxon>ecological metagenomes</taxon>
    </lineage>
</organism>
<dbReference type="EMBL" id="UINC01065759">
    <property type="protein sequence ID" value="SVB95756.1"/>
    <property type="molecule type" value="Genomic_DNA"/>
</dbReference>
<protein>
    <submittedName>
        <fullName evidence="1">Uncharacterized protein</fullName>
    </submittedName>
</protein>
<sequence>IKFSAATGFSVVLEFGTIEKMKEYEEKIKNAGLQCKTISDFNLNFDQADLFMDMRSPECRAQFDLEDWI</sequence>
<dbReference type="AlphaFoldDB" id="A0A382I7Z8"/>
<accession>A0A382I7Z8</accession>
<evidence type="ECO:0000313" key="1">
    <source>
        <dbReference type="EMBL" id="SVB95756.1"/>
    </source>
</evidence>
<name>A0A382I7Z8_9ZZZZ</name>
<feature type="non-terminal residue" evidence="1">
    <location>
        <position position="1"/>
    </location>
</feature>